<dbReference type="InterPro" id="IPR003680">
    <property type="entry name" value="Flavodoxin_fold"/>
</dbReference>
<keyword evidence="2" id="KW-0560">Oxidoreductase</keyword>
<reference evidence="4" key="2">
    <citation type="submission" date="2025-08" db="UniProtKB">
        <authorList>
            <consortium name="Ensembl"/>
        </authorList>
    </citation>
    <scope>IDENTIFICATION</scope>
</reference>
<evidence type="ECO:0000256" key="2">
    <source>
        <dbReference type="ARBA" id="ARBA00023002"/>
    </source>
</evidence>
<dbReference type="PANTHER" id="PTHR10204:SF34">
    <property type="entry name" value="NAD(P)H DEHYDROGENASE [QUINONE] 1 ISOFORM 1"/>
    <property type="match status" value="1"/>
</dbReference>
<dbReference type="SUPFAM" id="SSF52218">
    <property type="entry name" value="Flavoproteins"/>
    <property type="match status" value="1"/>
</dbReference>
<dbReference type="AlphaFoldDB" id="A0A8C6LUW6"/>
<dbReference type="GO" id="GO:0003955">
    <property type="term" value="F:NAD(P)H dehydrogenase (quinone) activity"/>
    <property type="evidence" value="ECO:0007669"/>
    <property type="project" value="TreeGrafter"/>
</dbReference>
<gene>
    <name evidence="4" type="primary">NQO1</name>
</gene>
<feature type="domain" description="Flavodoxin-like fold" evidence="3">
    <location>
        <begin position="26"/>
        <end position="212"/>
    </location>
</feature>
<evidence type="ECO:0000259" key="3">
    <source>
        <dbReference type="Pfam" id="PF02525"/>
    </source>
</evidence>
<sequence length="277" mass="30558">MLSTSLKPLLHVSSPLIVQILLFTAKVLIVYGHQSSGSFSAAAKDVAVEALTAQGCSVEISDLYAMSFKAAATADDIKGLTFYWTILAFAEGRLSEDIAKEHAKISDSHMCWFGLPAIMKGWLDRVLTNGFTLYYVVHLQDKKTILSFTTGSLESMFSPTGINGDMNVTLWPIQNGILHYCGFQVLAPQIFWAPSSAAAGDRTNMLEGWRTRLQGLLEETPLSFTPLDCFDQKTCQLKPDVREKHASKEFGLTVGIHLNKPPPPQPNESWVLILVHE</sequence>
<reference evidence="4" key="1">
    <citation type="submission" date="2014-08" db="EMBL/GenBank/DDBJ databases">
        <authorList>
            <person name="Senf B."/>
            <person name="Petzold A."/>
            <person name="Downie B.R."/>
            <person name="Koch P."/>
            <person name="Platzer M."/>
        </authorList>
    </citation>
    <scope>NUCLEOTIDE SEQUENCE [LARGE SCALE GENOMIC DNA]</scope>
    <source>
        <strain evidence="4">GRZ</strain>
    </source>
</reference>
<evidence type="ECO:0000313" key="5">
    <source>
        <dbReference type="Proteomes" id="UP000694548"/>
    </source>
</evidence>
<evidence type="ECO:0000313" key="4">
    <source>
        <dbReference type="Ensembl" id="ENSNFUP00015025806.1"/>
    </source>
</evidence>
<accession>A0A8C6LUW6</accession>
<evidence type="ECO:0000256" key="1">
    <source>
        <dbReference type="ARBA" id="ARBA00006252"/>
    </source>
</evidence>
<keyword evidence="5" id="KW-1185">Reference proteome</keyword>
<dbReference type="InterPro" id="IPR029039">
    <property type="entry name" value="Flavoprotein-like_sf"/>
</dbReference>
<dbReference type="Ensembl" id="ENSNFUT00015026969.1">
    <property type="protein sequence ID" value="ENSNFUP00015025806.1"/>
    <property type="gene ID" value="ENSNFUG00015012498.1"/>
</dbReference>
<dbReference type="InterPro" id="IPR051545">
    <property type="entry name" value="NAD(P)H_dehydrogenase_qn"/>
</dbReference>
<proteinExistence type="inferred from homology"/>
<dbReference type="PANTHER" id="PTHR10204">
    <property type="entry name" value="NAD P H OXIDOREDUCTASE-RELATED"/>
    <property type="match status" value="1"/>
</dbReference>
<dbReference type="Gene3D" id="3.40.50.360">
    <property type="match status" value="1"/>
</dbReference>
<dbReference type="GeneTree" id="ENSGT00940000159150"/>
<protein>
    <submittedName>
        <fullName evidence="4">NAD(P)H quinone dehydrogenase 1</fullName>
    </submittedName>
</protein>
<name>A0A8C6LUW6_NOTFU</name>
<dbReference type="Pfam" id="PF02525">
    <property type="entry name" value="Flavodoxin_2"/>
    <property type="match status" value="1"/>
</dbReference>
<organism evidence="4 5">
    <name type="scientific">Nothobranchius furzeri</name>
    <name type="common">Turquoise killifish</name>
    <dbReference type="NCBI Taxonomy" id="105023"/>
    <lineage>
        <taxon>Eukaryota</taxon>
        <taxon>Metazoa</taxon>
        <taxon>Chordata</taxon>
        <taxon>Craniata</taxon>
        <taxon>Vertebrata</taxon>
        <taxon>Euteleostomi</taxon>
        <taxon>Actinopterygii</taxon>
        <taxon>Neopterygii</taxon>
        <taxon>Teleostei</taxon>
        <taxon>Neoteleostei</taxon>
        <taxon>Acanthomorphata</taxon>
        <taxon>Ovalentaria</taxon>
        <taxon>Atherinomorphae</taxon>
        <taxon>Cyprinodontiformes</taxon>
        <taxon>Nothobranchiidae</taxon>
        <taxon>Nothobranchius</taxon>
    </lineage>
</organism>
<reference evidence="4" key="3">
    <citation type="submission" date="2025-09" db="UniProtKB">
        <authorList>
            <consortium name="Ensembl"/>
        </authorList>
    </citation>
    <scope>IDENTIFICATION</scope>
</reference>
<dbReference type="GO" id="GO:0005829">
    <property type="term" value="C:cytosol"/>
    <property type="evidence" value="ECO:0007669"/>
    <property type="project" value="TreeGrafter"/>
</dbReference>
<comment type="similarity">
    <text evidence="1">Belongs to the NAD(P)H dehydrogenase (quinone) family.</text>
</comment>
<dbReference type="Proteomes" id="UP000694548">
    <property type="component" value="Chromosome sgr05"/>
</dbReference>